<evidence type="ECO:0000256" key="2">
    <source>
        <dbReference type="ARBA" id="ARBA00022664"/>
    </source>
</evidence>
<evidence type="ECO:0000313" key="7">
    <source>
        <dbReference type="Proteomes" id="UP000590412"/>
    </source>
</evidence>
<dbReference type="EMBL" id="JABWAB010000001">
    <property type="protein sequence ID" value="KAF6058671.1"/>
    <property type="molecule type" value="Genomic_DNA"/>
</dbReference>
<dbReference type="InterPro" id="IPR059164">
    <property type="entry name" value="HAT_PRP39_C"/>
</dbReference>
<evidence type="ECO:0000256" key="3">
    <source>
        <dbReference type="ARBA" id="ARBA00022737"/>
    </source>
</evidence>
<keyword evidence="4" id="KW-0508">mRNA splicing</keyword>
<dbReference type="GO" id="GO:0071004">
    <property type="term" value="C:U2-type prespliceosome"/>
    <property type="evidence" value="ECO:0007669"/>
    <property type="project" value="TreeGrafter"/>
</dbReference>
<dbReference type="OrthoDB" id="10265668at2759"/>
<keyword evidence="3" id="KW-0677">Repeat</keyword>
<dbReference type="GO" id="GO:0000395">
    <property type="term" value="P:mRNA 5'-splice site recognition"/>
    <property type="evidence" value="ECO:0007669"/>
    <property type="project" value="TreeGrafter"/>
</dbReference>
<dbReference type="PANTHER" id="PTHR17204">
    <property type="entry name" value="PRE-MRNA PROCESSING PROTEIN PRP39-RELATED"/>
    <property type="match status" value="1"/>
</dbReference>
<dbReference type="PANTHER" id="PTHR17204:SF23">
    <property type="entry name" value="U1 SMALL NUCLEAR RIBONUCLEOPROTEIN COMPONENT PRP42"/>
    <property type="match status" value="1"/>
</dbReference>
<sequence>MSRPRKWADVSIDLIKDPDNFELWQQLIASAEYNDRRGIAKSTPPPQLQTLRISYARFLAKYPFMYKYWIRYAEWEFKLVDVDAAVKVYENAFQHLQYCIELWVNYLQFRINTITNNVDQILGLFEKARRLIGLHFYSYEFYTLYLSFLESYATEENQFKRKYYTLLRLILEVPLYHYEYFYKKFFELINQFASDSKHHSELKYLVPVIDLQRNVKNLPQQLKKIFTDAYITTQYKVYELYHFEKRFKRHYNDVKLISRQQLDSWLQFFDFLELKKYPQSYIEMNYWRYIYIASNYQESWINFANYSIYYKNFNSARHVLIRGWRYLGDYTILIKLIDLEVFLKQFHRAKDLIVDYLKYNVSVPIPIYEKLISIERLFNDDDDHILSLFKLIIKDTQIDWFFNVLTYYSIDNQKKLAFLEQMKEFKGKKYYDNTMKLLSGELDKEEQSAPNFTQMYEELLHSV</sequence>
<name>A0A8X7TE16_CANPA</name>
<evidence type="ECO:0000256" key="1">
    <source>
        <dbReference type="ARBA" id="ARBA00004123"/>
    </source>
</evidence>
<proteinExistence type="predicted"/>
<keyword evidence="5" id="KW-0539">Nucleus</keyword>
<dbReference type="Proteomes" id="UP000590412">
    <property type="component" value="Unassembled WGS sequence"/>
</dbReference>
<protein>
    <submittedName>
        <fullName evidence="6">HEPN domain family protein</fullName>
    </submittedName>
</protein>
<dbReference type="Gene3D" id="1.25.40.10">
    <property type="entry name" value="Tetratricopeptide repeat domain"/>
    <property type="match status" value="1"/>
</dbReference>
<comment type="subcellular location">
    <subcellularLocation>
        <location evidence="1">Nucleus</location>
    </subcellularLocation>
</comment>
<dbReference type="InterPro" id="IPR011990">
    <property type="entry name" value="TPR-like_helical_dom_sf"/>
</dbReference>
<dbReference type="SMART" id="SM00386">
    <property type="entry name" value="HAT"/>
    <property type="match status" value="3"/>
</dbReference>
<dbReference type="GO" id="GO:0005685">
    <property type="term" value="C:U1 snRNP"/>
    <property type="evidence" value="ECO:0007669"/>
    <property type="project" value="TreeGrafter"/>
</dbReference>
<dbReference type="Pfam" id="PF23241">
    <property type="entry name" value="HAT_PRP39_C"/>
    <property type="match status" value="1"/>
</dbReference>
<evidence type="ECO:0000256" key="5">
    <source>
        <dbReference type="ARBA" id="ARBA00023242"/>
    </source>
</evidence>
<evidence type="ECO:0000313" key="6">
    <source>
        <dbReference type="EMBL" id="KAF6058671.1"/>
    </source>
</evidence>
<keyword evidence="2" id="KW-0507">mRNA processing</keyword>
<evidence type="ECO:0000256" key="4">
    <source>
        <dbReference type="ARBA" id="ARBA00023187"/>
    </source>
</evidence>
<dbReference type="AlphaFoldDB" id="A0A8X7TE16"/>
<dbReference type="GO" id="GO:0000243">
    <property type="term" value="C:commitment complex"/>
    <property type="evidence" value="ECO:0007669"/>
    <property type="project" value="TreeGrafter"/>
</dbReference>
<organism evidence="6 7">
    <name type="scientific">Candida parapsilosis</name>
    <name type="common">Yeast</name>
    <dbReference type="NCBI Taxonomy" id="5480"/>
    <lineage>
        <taxon>Eukaryota</taxon>
        <taxon>Fungi</taxon>
        <taxon>Dikarya</taxon>
        <taxon>Ascomycota</taxon>
        <taxon>Saccharomycotina</taxon>
        <taxon>Pichiomycetes</taxon>
        <taxon>Debaryomycetaceae</taxon>
        <taxon>Candida/Lodderomyces clade</taxon>
        <taxon>Candida</taxon>
    </lineage>
</organism>
<dbReference type="GO" id="GO:0030627">
    <property type="term" value="F:pre-mRNA 5'-splice site binding"/>
    <property type="evidence" value="ECO:0007669"/>
    <property type="project" value="TreeGrafter"/>
</dbReference>
<reference evidence="6" key="1">
    <citation type="submission" date="2020-03" db="EMBL/GenBank/DDBJ databases">
        <title>FDA dAtabase for Regulatory Grade micrObial Sequences (FDA-ARGOS): Supporting development and validation of Infectious Disease Dx tests.</title>
        <authorList>
            <person name="Campos J."/>
            <person name="Goldberg B."/>
            <person name="Tallon L."/>
            <person name="Sadzewicz L."/>
            <person name="Vavikolanu K."/>
            <person name="Mehta A."/>
            <person name="Aluvathingal J."/>
            <person name="Nadendla S."/>
            <person name="Nandy P."/>
            <person name="Geyer C."/>
            <person name="Yan Y."/>
            <person name="Sichtig H."/>
        </authorList>
    </citation>
    <scope>NUCLEOTIDE SEQUENCE [LARGE SCALE GENOMIC DNA]</scope>
    <source>
        <strain evidence="6">FDAARGOS_652</strain>
    </source>
</reference>
<dbReference type="SUPFAM" id="SSF48452">
    <property type="entry name" value="TPR-like"/>
    <property type="match status" value="1"/>
</dbReference>
<dbReference type="InterPro" id="IPR003107">
    <property type="entry name" value="HAT"/>
</dbReference>
<comment type="caution">
    <text evidence="6">The sequence shown here is derived from an EMBL/GenBank/DDBJ whole genome shotgun (WGS) entry which is preliminary data.</text>
</comment>
<dbReference type="Pfam" id="PF23240">
    <property type="entry name" value="HAT_PRP39_N"/>
    <property type="match status" value="1"/>
</dbReference>
<accession>A0A8X7TE16</accession>
<gene>
    <name evidence="6" type="ORF">FOB60_000253</name>
</gene>